<evidence type="ECO:0000259" key="4">
    <source>
        <dbReference type="Pfam" id="PF00441"/>
    </source>
</evidence>
<dbReference type="InterPro" id="IPR009075">
    <property type="entry name" value="AcylCo_DH/oxidase_C"/>
</dbReference>
<evidence type="ECO:0000256" key="3">
    <source>
        <dbReference type="ARBA" id="ARBA00023002"/>
    </source>
</evidence>
<feature type="domain" description="Acyl-CoA dehydrogenase/oxidase C-terminal" evidence="4">
    <location>
        <begin position="202"/>
        <end position="314"/>
    </location>
</feature>
<dbReference type="EMBL" id="VDGG01000044">
    <property type="protein sequence ID" value="TQR08578.1"/>
    <property type="molecule type" value="Genomic_DNA"/>
</dbReference>
<sequence length="349" mass="39517">MDEMELILKESFEKILYDSCDKDLLEESERKGVPARLLQALEEFGVFLIGIDEADGGSGFEKKNGLELAVIAGKYALPVPFTAMLLSNWLAYRENLDSKGGLSCGPLDQRIKIDAGKEQVVNGTIENMYGYTKGNDALVLGTNEQGEDYLVLLDASQLDYKIKHNLANEPVYSFTLINHAPKLIKPIEPSVVRYYFGLQLLLNLAVATGALKKIFELTIEHANTRVQFGKQIGNFQMNKNNLSIMAESIKQAEVMTLNCIESLRDNLDQQNYLELMVAKLKVCEAITTATPIAHQIHAAMGYTQEHILHYYTRKLWSLREEYQSESYWSHEISHFVLGQEEKLWEIVTQ</sequence>
<accession>A0A544STU4</accession>
<evidence type="ECO:0000256" key="2">
    <source>
        <dbReference type="ARBA" id="ARBA00022827"/>
    </source>
</evidence>
<dbReference type="Proteomes" id="UP000318937">
    <property type="component" value="Unassembled WGS sequence"/>
</dbReference>
<keyword evidence="3" id="KW-0560">Oxidoreductase</keyword>
<evidence type="ECO:0000256" key="1">
    <source>
        <dbReference type="ARBA" id="ARBA00022630"/>
    </source>
</evidence>
<keyword evidence="6" id="KW-1185">Reference proteome</keyword>
<organism evidence="5 6">
    <name type="scientific">Psychrobacillus soli</name>
    <dbReference type="NCBI Taxonomy" id="1543965"/>
    <lineage>
        <taxon>Bacteria</taxon>
        <taxon>Bacillati</taxon>
        <taxon>Bacillota</taxon>
        <taxon>Bacilli</taxon>
        <taxon>Bacillales</taxon>
        <taxon>Bacillaceae</taxon>
        <taxon>Psychrobacillus</taxon>
    </lineage>
</organism>
<comment type="caution">
    <text evidence="5">The sequence shown here is derived from an EMBL/GenBank/DDBJ whole genome shotgun (WGS) entry which is preliminary data.</text>
</comment>
<name>A0A544STU4_9BACI</name>
<proteinExistence type="predicted"/>
<evidence type="ECO:0000313" key="6">
    <source>
        <dbReference type="Proteomes" id="UP000318937"/>
    </source>
</evidence>
<dbReference type="Gene3D" id="1.20.140.10">
    <property type="entry name" value="Butyryl-CoA Dehydrogenase, subunit A, domain 3"/>
    <property type="match status" value="1"/>
</dbReference>
<dbReference type="Pfam" id="PF00441">
    <property type="entry name" value="Acyl-CoA_dh_1"/>
    <property type="match status" value="1"/>
</dbReference>
<dbReference type="PANTHER" id="PTHR43884">
    <property type="entry name" value="ACYL-COA DEHYDROGENASE"/>
    <property type="match status" value="1"/>
</dbReference>
<keyword evidence="2" id="KW-0274">FAD</keyword>
<dbReference type="SUPFAM" id="SSF47203">
    <property type="entry name" value="Acyl-CoA dehydrogenase C-terminal domain-like"/>
    <property type="match status" value="1"/>
</dbReference>
<keyword evidence="1" id="KW-0285">Flavoprotein</keyword>
<dbReference type="PANTHER" id="PTHR43884:SF20">
    <property type="entry name" value="ACYL-COA DEHYDROGENASE FADE28"/>
    <property type="match status" value="1"/>
</dbReference>
<protein>
    <recommendedName>
        <fullName evidence="4">Acyl-CoA dehydrogenase/oxidase C-terminal domain-containing protein</fullName>
    </recommendedName>
</protein>
<evidence type="ECO:0000313" key="5">
    <source>
        <dbReference type="EMBL" id="TQR08578.1"/>
    </source>
</evidence>
<dbReference type="InterPro" id="IPR036250">
    <property type="entry name" value="AcylCo_DH-like_C"/>
</dbReference>
<dbReference type="OrthoDB" id="2450120at2"/>
<dbReference type="AlphaFoldDB" id="A0A544STU4"/>
<gene>
    <name evidence="5" type="ORF">FG383_16675</name>
</gene>
<dbReference type="GO" id="GO:0003995">
    <property type="term" value="F:acyl-CoA dehydrogenase activity"/>
    <property type="evidence" value="ECO:0007669"/>
    <property type="project" value="TreeGrafter"/>
</dbReference>
<reference evidence="5 6" key="1">
    <citation type="submission" date="2019-05" db="EMBL/GenBank/DDBJ databases">
        <title>Psychrobacillus vulpis sp. nov., a new species isolated from feces of a red fox that inhabits in The Tablas de Daimiel Natural Park, Albacete, Spain.</title>
        <authorList>
            <person name="Rodriguez M."/>
            <person name="Reina J.C."/>
            <person name="Bejar V."/>
            <person name="Llamas I."/>
        </authorList>
    </citation>
    <scope>NUCLEOTIDE SEQUENCE [LARGE SCALE GENOMIC DNA]</scope>
    <source>
        <strain evidence="5 6">NHI-2</strain>
    </source>
</reference>